<proteinExistence type="predicted"/>
<evidence type="ECO:0000313" key="3">
    <source>
        <dbReference type="Proteomes" id="UP000033441"/>
    </source>
</evidence>
<dbReference type="Proteomes" id="UP000033441">
    <property type="component" value="Unassembled WGS sequence"/>
</dbReference>
<accession>A0A0F3N9S4</accession>
<gene>
    <name evidence="2" type="ORF">APHMUC_1184</name>
</gene>
<dbReference type="PATRIC" id="fig|1359152.3.peg.1241"/>
<evidence type="ECO:0000256" key="1">
    <source>
        <dbReference type="SAM" id="MobiDB-lite"/>
    </source>
</evidence>
<feature type="region of interest" description="Disordered" evidence="1">
    <location>
        <begin position="13"/>
        <end position="38"/>
    </location>
</feature>
<evidence type="ECO:0000313" key="2">
    <source>
        <dbReference type="EMBL" id="KJV64823.1"/>
    </source>
</evidence>
<sequence length="38" mass="4121">MVYHDSNNLTVFINGKDHTDSIPTGDHTVDTSSVKSTS</sequence>
<dbReference type="EMBL" id="LANV01000001">
    <property type="protein sequence ID" value="KJV64823.1"/>
    <property type="molecule type" value="Genomic_DNA"/>
</dbReference>
<reference evidence="2 3" key="1">
    <citation type="submission" date="2015-02" db="EMBL/GenBank/DDBJ databases">
        <title>Genome Sequencing of Rickettsiales.</title>
        <authorList>
            <person name="Daugherty S.C."/>
            <person name="Su Q."/>
            <person name="Abolude K."/>
            <person name="Beier-Sexton M."/>
            <person name="Carlyon J.A."/>
            <person name="Carter R."/>
            <person name="Day N.P."/>
            <person name="Dumler S.J."/>
            <person name="Dyachenko V."/>
            <person name="Godinez A."/>
            <person name="Kurtti T.J."/>
            <person name="Lichay M."/>
            <person name="Mullins K.E."/>
            <person name="Ott S."/>
            <person name="Pappas-Brown V."/>
            <person name="Paris D.H."/>
            <person name="Patel P."/>
            <person name="Richards A.L."/>
            <person name="Sadzewicz L."/>
            <person name="Sears K."/>
            <person name="Seidman D."/>
            <person name="Sengamalay N."/>
            <person name="Stenos J."/>
            <person name="Tallon L.J."/>
            <person name="Vincent G."/>
            <person name="Fraser C.M."/>
            <person name="Munderloh U."/>
            <person name="Dunning-Hotopp J.C."/>
        </authorList>
    </citation>
    <scope>NUCLEOTIDE SEQUENCE [LARGE SCALE GENOMIC DNA]</scope>
    <source>
        <strain evidence="2 3">ApMUC09</strain>
    </source>
</reference>
<comment type="caution">
    <text evidence="2">The sequence shown here is derived from an EMBL/GenBank/DDBJ whole genome shotgun (WGS) entry which is preliminary data.</text>
</comment>
<organism evidence="2 3">
    <name type="scientific">Anaplasma phagocytophilum str. ApMUC09</name>
    <dbReference type="NCBI Taxonomy" id="1359152"/>
    <lineage>
        <taxon>Bacteria</taxon>
        <taxon>Pseudomonadati</taxon>
        <taxon>Pseudomonadota</taxon>
        <taxon>Alphaproteobacteria</taxon>
        <taxon>Rickettsiales</taxon>
        <taxon>Anaplasmataceae</taxon>
        <taxon>Anaplasma</taxon>
        <taxon>phagocytophilum group</taxon>
    </lineage>
</organism>
<dbReference type="AlphaFoldDB" id="A0A0F3N9S4"/>
<protein>
    <submittedName>
        <fullName evidence="2">Uncharacterized protein</fullName>
    </submittedName>
</protein>
<name>A0A0F3N9S4_ANAPH</name>